<comment type="caution">
    <text evidence="1">The sequence shown here is derived from an EMBL/GenBank/DDBJ whole genome shotgun (WGS) entry which is preliminary data.</text>
</comment>
<dbReference type="Proteomes" id="UP000661696">
    <property type="component" value="Unassembled WGS sequence"/>
</dbReference>
<evidence type="ECO:0000313" key="2">
    <source>
        <dbReference type="Proteomes" id="UP000661696"/>
    </source>
</evidence>
<accession>A0ABS1QK86</accession>
<reference evidence="1 2" key="1">
    <citation type="submission" date="2020-12" db="EMBL/GenBank/DDBJ databases">
        <title>Chryseobacterium endoalhailicus sp. nov., isolated from seed of leguminous plant.</title>
        <authorList>
            <person name="Zhang X."/>
        </authorList>
    </citation>
    <scope>NUCLEOTIDE SEQUENCE [LARGE SCALE GENOMIC DNA]</scope>
    <source>
        <strain evidence="1 2">L7</strain>
    </source>
</reference>
<keyword evidence="2" id="KW-1185">Reference proteome</keyword>
<evidence type="ECO:0000313" key="1">
    <source>
        <dbReference type="EMBL" id="MBL1222313.1"/>
    </source>
</evidence>
<gene>
    <name evidence="1" type="ORF">JET18_15785</name>
</gene>
<protein>
    <submittedName>
        <fullName evidence="1">Uncharacterized protein</fullName>
    </submittedName>
</protein>
<sequence length="53" mass="6182">MKNNKTPAFLPFDFNNLHLPASNFLTLLQKMSYIKLRLNKKDFGYAKSFDSVN</sequence>
<dbReference type="EMBL" id="JAELVM010000003">
    <property type="protein sequence ID" value="MBL1222313.1"/>
    <property type="molecule type" value="Genomic_DNA"/>
</dbReference>
<proteinExistence type="predicted"/>
<dbReference type="RefSeq" id="WP_202092599.1">
    <property type="nucleotide sequence ID" value="NZ_JAELVM010000003.1"/>
</dbReference>
<organism evidence="1 2">
    <name type="scientific">Chryseobacterium endalhagicum</name>
    <dbReference type="NCBI Taxonomy" id="2797638"/>
    <lineage>
        <taxon>Bacteria</taxon>
        <taxon>Pseudomonadati</taxon>
        <taxon>Bacteroidota</taxon>
        <taxon>Flavobacteriia</taxon>
        <taxon>Flavobacteriales</taxon>
        <taxon>Weeksellaceae</taxon>
        <taxon>Chryseobacterium group</taxon>
        <taxon>Chryseobacterium</taxon>
    </lineage>
</organism>
<name>A0ABS1QK86_9FLAO</name>